<feature type="region of interest" description="Disordered" evidence="2">
    <location>
        <begin position="78"/>
        <end position="98"/>
    </location>
</feature>
<evidence type="ECO:0000313" key="3">
    <source>
        <dbReference type="EMBL" id="KAK2555065.1"/>
    </source>
</evidence>
<dbReference type="Pfam" id="PF03645">
    <property type="entry name" value="Tctex-1"/>
    <property type="match status" value="1"/>
</dbReference>
<dbReference type="Gene3D" id="3.30.1140.40">
    <property type="entry name" value="Tctex-1"/>
    <property type="match status" value="1"/>
</dbReference>
<name>A0AAD9UZ98_ACRCE</name>
<evidence type="ECO:0000313" key="4">
    <source>
        <dbReference type="Proteomes" id="UP001249851"/>
    </source>
</evidence>
<protein>
    <submittedName>
        <fullName evidence="3">Dynein light chain Tctex-type 5-B</fullName>
    </submittedName>
</protein>
<dbReference type="AlphaFoldDB" id="A0AAD9UZ98"/>
<reference evidence="3" key="1">
    <citation type="journal article" date="2023" name="G3 (Bethesda)">
        <title>Whole genome assembly and annotation of the endangered Caribbean coral Acropora cervicornis.</title>
        <authorList>
            <person name="Selwyn J.D."/>
            <person name="Vollmer S.V."/>
        </authorList>
    </citation>
    <scope>NUCLEOTIDE SEQUENCE</scope>
    <source>
        <strain evidence="3">K2</strain>
    </source>
</reference>
<dbReference type="GO" id="GO:0007018">
    <property type="term" value="P:microtubule-based movement"/>
    <property type="evidence" value="ECO:0007669"/>
    <property type="project" value="TreeGrafter"/>
</dbReference>
<sequence length="229" mass="25430">MNSKAGSSPVSRLRSLNKSVGGFVRPRLRRAHTANSEKELLSVVDVEPTIPPMEGSRRNKTDCEAKDSNGGVFSFTLRANSGPKGDHRGPVPFYSSSSSRAEIVDKQSNVGTRNQNREKDNWRVLNSRIRELIHQILLNHLQNMEYNHSVCSEKCRVISKAIESGVKSVFRLQHKVTALVYVGAIRDRGIEISSQCIWNPDTDGFSMATYSNDSLFATGIVFATLFTDA</sequence>
<keyword evidence="4" id="KW-1185">Reference proteome</keyword>
<dbReference type="InterPro" id="IPR005334">
    <property type="entry name" value="Tctex-1-like"/>
</dbReference>
<dbReference type="InterPro" id="IPR038586">
    <property type="entry name" value="Tctex-1-like_sf"/>
</dbReference>
<evidence type="ECO:0000256" key="2">
    <source>
        <dbReference type="SAM" id="MobiDB-lite"/>
    </source>
</evidence>
<dbReference type="PANTHER" id="PTHR21255:SF65">
    <property type="entry name" value="TCTEX1 DOMAIN-CONTAINING PROTEIN 2"/>
    <property type="match status" value="1"/>
</dbReference>
<dbReference type="PANTHER" id="PTHR21255">
    <property type="entry name" value="T-COMPLEX-ASSOCIATED-TESTIS-EXPRESSED 1/ DYNEIN LIGHT CHAIN"/>
    <property type="match status" value="1"/>
</dbReference>
<reference evidence="3" key="2">
    <citation type="journal article" date="2023" name="Science">
        <title>Genomic signatures of disease resistance in endangered staghorn corals.</title>
        <authorList>
            <person name="Vollmer S.V."/>
            <person name="Selwyn J.D."/>
            <person name="Despard B.A."/>
            <person name="Roesel C.L."/>
        </authorList>
    </citation>
    <scope>NUCLEOTIDE SEQUENCE</scope>
    <source>
        <strain evidence="3">K2</strain>
    </source>
</reference>
<gene>
    <name evidence="3" type="ORF">P5673_023417</name>
</gene>
<dbReference type="GO" id="GO:0005737">
    <property type="term" value="C:cytoplasm"/>
    <property type="evidence" value="ECO:0007669"/>
    <property type="project" value="TreeGrafter"/>
</dbReference>
<comment type="similarity">
    <text evidence="1">Belongs to the dynein light chain Tctex-type family.</text>
</comment>
<dbReference type="CDD" id="cd21451">
    <property type="entry name" value="DLC-like_TCTEX1D"/>
    <property type="match status" value="1"/>
</dbReference>
<dbReference type="GO" id="GO:0045505">
    <property type="term" value="F:dynein intermediate chain binding"/>
    <property type="evidence" value="ECO:0007669"/>
    <property type="project" value="TreeGrafter"/>
</dbReference>
<accession>A0AAD9UZ98</accession>
<comment type="caution">
    <text evidence="3">The sequence shown here is derived from an EMBL/GenBank/DDBJ whole genome shotgun (WGS) entry which is preliminary data.</text>
</comment>
<evidence type="ECO:0000256" key="1">
    <source>
        <dbReference type="ARBA" id="ARBA00005361"/>
    </source>
</evidence>
<organism evidence="3 4">
    <name type="scientific">Acropora cervicornis</name>
    <name type="common">Staghorn coral</name>
    <dbReference type="NCBI Taxonomy" id="6130"/>
    <lineage>
        <taxon>Eukaryota</taxon>
        <taxon>Metazoa</taxon>
        <taxon>Cnidaria</taxon>
        <taxon>Anthozoa</taxon>
        <taxon>Hexacorallia</taxon>
        <taxon>Scleractinia</taxon>
        <taxon>Astrocoeniina</taxon>
        <taxon>Acroporidae</taxon>
        <taxon>Acropora</taxon>
    </lineage>
</organism>
<dbReference type="GO" id="GO:0005868">
    <property type="term" value="C:cytoplasmic dynein complex"/>
    <property type="evidence" value="ECO:0007669"/>
    <property type="project" value="TreeGrafter"/>
</dbReference>
<dbReference type="Proteomes" id="UP001249851">
    <property type="component" value="Unassembled WGS sequence"/>
</dbReference>
<dbReference type="EMBL" id="JARQWQ010000065">
    <property type="protein sequence ID" value="KAK2555065.1"/>
    <property type="molecule type" value="Genomic_DNA"/>
</dbReference>
<proteinExistence type="inferred from homology"/>